<name>I3CG47_9GAMM</name>
<dbReference type="RefSeq" id="WP_002685669.1">
    <property type="nucleotide sequence ID" value="NZ_JH600070.1"/>
</dbReference>
<evidence type="ECO:0000313" key="1">
    <source>
        <dbReference type="EMBL" id="EIJ42590.1"/>
    </source>
</evidence>
<dbReference type="STRING" id="395493.BegalDRAFT_1712"/>
<dbReference type="HOGENOM" id="CLU_1500706_0_0_6"/>
<dbReference type="Proteomes" id="UP000005744">
    <property type="component" value="Unassembled WGS sequence"/>
</dbReference>
<keyword evidence="2" id="KW-1185">Reference proteome</keyword>
<dbReference type="OrthoDB" id="8562597at2"/>
<protein>
    <submittedName>
        <fullName evidence="1">Uncharacterized protein</fullName>
    </submittedName>
</protein>
<sequence length="179" mass="20107">MMIRLNLLFLLFLGLVFSSGRYAIADERTYISNDALQCETLRFICPEQQQPFFDAQGCGCEAAQTVLKSAPPYYSTDVQGCATLEFQCREGFYPFFDQQGCGCQRINMTDCEGMTTGVLATRAVNSGYLLETALKPRRRYLLNDINACQTTNFKCEKGYYPFFDAQGCGCQTVPTCPKK</sequence>
<organism evidence="1 2">
    <name type="scientific">Beggiatoa alba B18LD</name>
    <dbReference type="NCBI Taxonomy" id="395493"/>
    <lineage>
        <taxon>Bacteria</taxon>
        <taxon>Pseudomonadati</taxon>
        <taxon>Pseudomonadota</taxon>
        <taxon>Gammaproteobacteria</taxon>
        <taxon>Thiotrichales</taxon>
        <taxon>Thiotrichaceae</taxon>
        <taxon>Beggiatoa</taxon>
    </lineage>
</organism>
<accession>I3CG47</accession>
<evidence type="ECO:0000313" key="2">
    <source>
        <dbReference type="Proteomes" id="UP000005744"/>
    </source>
</evidence>
<dbReference type="EMBL" id="JH600070">
    <property type="protein sequence ID" value="EIJ42590.1"/>
    <property type="molecule type" value="Genomic_DNA"/>
</dbReference>
<gene>
    <name evidence="1" type="ORF">BegalDRAFT_1712</name>
</gene>
<proteinExistence type="predicted"/>
<reference evidence="1 2" key="1">
    <citation type="submission" date="2011-11" db="EMBL/GenBank/DDBJ databases">
        <title>Improved High-Quality Draft sequence of Beggiatoa alba B18lD.</title>
        <authorList>
            <consortium name="US DOE Joint Genome Institute"/>
            <person name="Lucas S."/>
            <person name="Han J."/>
            <person name="Lapidus A."/>
            <person name="Cheng J.-F."/>
            <person name="Goodwin L."/>
            <person name="Pitluck S."/>
            <person name="Peters L."/>
            <person name="Mikhailova N."/>
            <person name="Held B."/>
            <person name="Detter J.C."/>
            <person name="Han C."/>
            <person name="Tapia R."/>
            <person name="Land M."/>
            <person name="Hauser L."/>
            <person name="Kyrpides N."/>
            <person name="Ivanova N."/>
            <person name="Pagani I."/>
            <person name="Samuel K."/>
            <person name="Teske A."/>
            <person name="Mueller J."/>
            <person name="Woyke T."/>
        </authorList>
    </citation>
    <scope>NUCLEOTIDE SEQUENCE [LARGE SCALE GENOMIC DNA]</scope>
    <source>
        <strain evidence="1 2">B18LD</strain>
    </source>
</reference>
<dbReference type="AlphaFoldDB" id="I3CG47"/>